<gene>
    <name evidence="2" type="ORF">N4264_12225</name>
</gene>
<proteinExistence type="predicted"/>
<accession>A0ABY6BP74</accession>
<protein>
    <recommendedName>
        <fullName evidence="4">Ig-like domain-containing protein</fullName>
    </recommendedName>
</protein>
<reference evidence="2" key="1">
    <citation type="submission" date="2022-09" db="EMBL/GenBank/DDBJ databases">
        <title>Tahibacter sp. nov., isolated from a fresh water.</title>
        <authorList>
            <person name="Baek J.H."/>
            <person name="Lee J.K."/>
            <person name="Kim J.M."/>
            <person name="Jeon C.O."/>
        </authorList>
    </citation>
    <scope>NUCLEOTIDE SEQUENCE</scope>
    <source>
        <strain evidence="2">W38</strain>
    </source>
</reference>
<keyword evidence="3" id="KW-1185">Reference proteome</keyword>
<name>A0ABY6BP74_9GAMM</name>
<sequence>MRTHIATPLVHRPTQARCIRFGCAILFILGVSPAFAAPPDDMILVYAKFEPKTALAGQPVRFSWRTAGDPALECTISGVPGITTGEDIGTYTFTASANLRAVVVCTGPTAADPGSGSATLTVVPPGTPPTVTAEFKPSRIFKGGSSTLRWSSTLATDCSSTGAVSISGTSGTRTITATSSQTVTITCSNAGASASKTVTLTAVDPPPQVRASFTPSILNGPGFATFEWVASNATSCNRGPVHGRETSYYAMSTTQSVTCYGPGGTDTAFAAVIVDTATITSNAPKGADAQLALLGFDTTAPDTLSTIHDFNGDGYPDAFVIDTQVGEGYVILGGPPGQARIAKVIPNVHTLDQVKNITIGGKNRDAITVEISQ</sequence>
<dbReference type="RefSeq" id="WP_261697311.1">
    <property type="nucleotide sequence ID" value="NZ_CP104694.1"/>
</dbReference>
<evidence type="ECO:0008006" key="4">
    <source>
        <dbReference type="Google" id="ProtNLM"/>
    </source>
</evidence>
<organism evidence="2 3">
    <name type="scientific">Tahibacter amnicola</name>
    <dbReference type="NCBI Taxonomy" id="2976241"/>
    <lineage>
        <taxon>Bacteria</taxon>
        <taxon>Pseudomonadati</taxon>
        <taxon>Pseudomonadota</taxon>
        <taxon>Gammaproteobacteria</taxon>
        <taxon>Lysobacterales</taxon>
        <taxon>Rhodanobacteraceae</taxon>
        <taxon>Tahibacter</taxon>
    </lineage>
</organism>
<keyword evidence="1" id="KW-0732">Signal</keyword>
<evidence type="ECO:0000313" key="2">
    <source>
        <dbReference type="EMBL" id="UXI70361.1"/>
    </source>
</evidence>
<evidence type="ECO:0000256" key="1">
    <source>
        <dbReference type="SAM" id="SignalP"/>
    </source>
</evidence>
<dbReference type="EMBL" id="CP104694">
    <property type="protein sequence ID" value="UXI70361.1"/>
    <property type="molecule type" value="Genomic_DNA"/>
</dbReference>
<dbReference type="Proteomes" id="UP001064632">
    <property type="component" value="Chromosome"/>
</dbReference>
<evidence type="ECO:0000313" key="3">
    <source>
        <dbReference type="Proteomes" id="UP001064632"/>
    </source>
</evidence>
<feature type="signal peptide" evidence="1">
    <location>
        <begin position="1"/>
        <end position="36"/>
    </location>
</feature>
<feature type="chain" id="PRO_5047076377" description="Ig-like domain-containing protein" evidence="1">
    <location>
        <begin position="37"/>
        <end position="373"/>
    </location>
</feature>